<evidence type="ECO:0000313" key="1">
    <source>
        <dbReference type="EMBL" id="KAF7821756.1"/>
    </source>
</evidence>
<evidence type="ECO:0000313" key="2">
    <source>
        <dbReference type="Proteomes" id="UP000634136"/>
    </source>
</evidence>
<proteinExistence type="predicted"/>
<accession>A0A834TIX2</accession>
<protein>
    <submittedName>
        <fullName evidence="1">Uncharacterized protein</fullName>
    </submittedName>
</protein>
<reference evidence="1" key="1">
    <citation type="submission" date="2020-09" db="EMBL/GenBank/DDBJ databases">
        <title>Genome-Enabled Discovery of Anthraquinone Biosynthesis in Senna tora.</title>
        <authorList>
            <person name="Kang S.-H."/>
            <person name="Pandey R.P."/>
            <person name="Lee C.-M."/>
            <person name="Sim J.-S."/>
            <person name="Jeong J.-T."/>
            <person name="Choi B.-S."/>
            <person name="Jung M."/>
            <person name="Ginzburg D."/>
            <person name="Zhao K."/>
            <person name="Won S.Y."/>
            <person name="Oh T.-J."/>
            <person name="Yu Y."/>
            <person name="Kim N.-H."/>
            <person name="Lee O.R."/>
            <person name="Lee T.-H."/>
            <person name="Bashyal P."/>
            <person name="Kim T.-S."/>
            <person name="Lee W.-H."/>
            <person name="Kawkins C."/>
            <person name="Kim C.-K."/>
            <person name="Kim J.S."/>
            <person name="Ahn B.O."/>
            <person name="Rhee S.Y."/>
            <person name="Sohng J.K."/>
        </authorList>
    </citation>
    <scope>NUCLEOTIDE SEQUENCE</scope>
    <source>
        <tissue evidence="1">Leaf</tissue>
    </source>
</reference>
<sequence length="38" mass="4521">MAIEKHNYQNLQASKRIRSSSICCKLTFNTNVFRKKMM</sequence>
<comment type="caution">
    <text evidence="1">The sequence shown here is derived from an EMBL/GenBank/DDBJ whole genome shotgun (WGS) entry which is preliminary data.</text>
</comment>
<gene>
    <name evidence="1" type="ORF">G2W53_027211</name>
</gene>
<dbReference type="EMBL" id="JAAIUW010000008">
    <property type="protein sequence ID" value="KAF7821756.1"/>
    <property type="molecule type" value="Genomic_DNA"/>
</dbReference>
<organism evidence="1 2">
    <name type="scientific">Senna tora</name>
    <dbReference type="NCBI Taxonomy" id="362788"/>
    <lineage>
        <taxon>Eukaryota</taxon>
        <taxon>Viridiplantae</taxon>
        <taxon>Streptophyta</taxon>
        <taxon>Embryophyta</taxon>
        <taxon>Tracheophyta</taxon>
        <taxon>Spermatophyta</taxon>
        <taxon>Magnoliopsida</taxon>
        <taxon>eudicotyledons</taxon>
        <taxon>Gunneridae</taxon>
        <taxon>Pentapetalae</taxon>
        <taxon>rosids</taxon>
        <taxon>fabids</taxon>
        <taxon>Fabales</taxon>
        <taxon>Fabaceae</taxon>
        <taxon>Caesalpinioideae</taxon>
        <taxon>Cassia clade</taxon>
        <taxon>Senna</taxon>
    </lineage>
</organism>
<dbReference type="Proteomes" id="UP000634136">
    <property type="component" value="Unassembled WGS sequence"/>
</dbReference>
<keyword evidence="2" id="KW-1185">Reference proteome</keyword>
<dbReference type="AlphaFoldDB" id="A0A834TIX2"/>
<name>A0A834TIX2_9FABA</name>